<dbReference type="Proteomes" id="UP000199365">
    <property type="component" value="Unassembled WGS sequence"/>
</dbReference>
<gene>
    <name evidence="2" type="ORF">SAMN05445850_8445</name>
</gene>
<keyword evidence="3" id="KW-1185">Reference proteome</keyword>
<evidence type="ECO:0000256" key="1">
    <source>
        <dbReference type="SAM" id="Phobius"/>
    </source>
</evidence>
<proteinExistence type="predicted"/>
<dbReference type="STRING" id="157910.SAMN05445850_8445"/>
<accession>A0A1H1KKL7</accession>
<dbReference type="EMBL" id="FNKX01000005">
    <property type="protein sequence ID" value="SDR62814.1"/>
    <property type="molecule type" value="Genomic_DNA"/>
</dbReference>
<protein>
    <submittedName>
        <fullName evidence="2">Uncharacterized protein</fullName>
    </submittedName>
</protein>
<keyword evidence="1" id="KW-1133">Transmembrane helix</keyword>
<dbReference type="AlphaFoldDB" id="A0A1H1KKL7"/>
<reference evidence="3" key="1">
    <citation type="submission" date="2016-10" db="EMBL/GenBank/DDBJ databases">
        <authorList>
            <person name="Varghese N."/>
            <person name="Submissions S."/>
        </authorList>
    </citation>
    <scope>NUCLEOTIDE SEQUENCE [LARGE SCALE GENOMIC DNA]</scope>
    <source>
        <strain evidence="3">DUS833</strain>
    </source>
</reference>
<sequence length="50" mass="5817">MDLLHVLANADWTRATRFWLLVAAAVAAWESAYHLRRAALSWLRKDRDHA</sequence>
<evidence type="ECO:0000313" key="2">
    <source>
        <dbReference type="EMBL" id="SDR62814.1"/>
    </source>
</evidence>
<keyword evidence="1" id="KW-0472">Membrane</keyword>
<organism evidence="2 3">
    <name type="scientific">Paraburkholderia tuberum</name>
    <dbReference type="NCBI Taxonomy" id="157910"/>
    <lineage>
        <taxon>Bacteria</taxon>
        <taxon>Pseudomonadati</taxon>
        <taxon>Pseudomonadota</taxon>
        <taxon>Betaproteobacteria</taxon>
        <taxon>Burkholderiales</taxon>
        <taxon>Burkholderiaceae</taxon>
        <taxon>Paraburkholderia</taxon>
    </lineage>
</organism>
<feature type="transmembrane region" description="Helical" evidence="1">
    <location>
        <begin position="18"/>
        <end position="35"/>
    </location>
</feature>
<evidence type="ECO:0000313" key="3">
    <source>
        <dbReference type="Proteomes" id="UP000199365"/>
    </source>
</evidence>
<keyword evidence="1" id="KW-0812">Transmembrane</keyword>
<name>A0A1H1KKL7_9BURK</name>